<evidence type="ECO:0000313" key="1">
    <source>
        <dbReference type="EMBL" id="CDJ60341.1"/>
    </source>
</evidence>
<dbReference type="RefSeq" id="XP_013336991.1">
    <property type="nucleotide sequence ID" value="XM_013481537.1"/>
</dbReference>
<dbReference type="Proteomes" id="UP000030763">
    <property type="component" value="Unassembled WGS sequence"/>
</dbReference>
<reference evidence="1" key="2">
    <citation type="submission" date="2013-10" db="EMBL/GenBank/DDBJ databases">
        <authorList>
            <person name="Aslett M."/>
        </authorList>
    </citation>
    <scope>NUCLEOTIDE SEQUENCE [LARGE SCALE GENOMIC DNA]</scope>
    <source>
        <strain evidence="1">Weybridge</strain>
    </source>
</reference>
<proteinExistence type="predicted"/>
<dbReference type="GeneID" id="25336946"/>
<evidence type="ECO:0000313" key="2">
    <source>
        <dbReference type="Proteomes" id="UP000030763"/>
    </source>
</evidence>
<dbReference type="OMA" id="ECQCERN"/>
<reference evidence="1" key="1">
    <citation type="submission" date="2013-10" db="EMBL/GenBank/DDBJ databases">
        <title>Genomic analysis of the causative agents of coccidiosis in chickens.</title>
        <authorList>
            <person name="Reid A.J."/>
            <person name="Blake D."/>
            <person name="Billington K."/>
            <person name="Browne H."/>
            <person name="Dunn M."/>
            <person name="Hung S."/>
            <person name="Kawahara F."/>
            <person name="Miranda-Saavedra D."/>
            <person name="Mourier T."/>
            <person name="Nagra H."/>
            <person name="Otto T.D."/>
            <person name="Rawlings N."/>
            <person name="Sanchez A."/>
            <person name="Sanders M."/>
            <person name="Subramaniam C."/>
            <person name="Tay Y."/>
            <person name="Dear P."/>
            <person name="Doerig C."/>
            <person name="Gruber A."/>
            <person name="Parkinson J."/>
            <person name="Shirley M."/>
            <person name="Wan K.L."/>
            <person name="Berriman M."/>
            <person name="Tomley F."/>
            <person name="Pain A."/>
        </authorList>
    </citation>
    <scope>NUCLEOTIDE SEQUENCE [LARGE SCALE GENOMIC DNA]</scope>
    <source>
        <strain evidence="1">Weybridge</strain>
    </source>
</reference>
<organism evidence="1 2">
    <name type="scientific">Eimeria maxima</name>
    <name type="common">Coccidian parasite</name>
    <dbReference type="NCBI Taxonomy" id="5804"/>
    <lineage>
        <taxon>Eukaryota</taxon>
        <taxon>Sar</taxon>
        <taxon>Alveolata</taxon>
        <taxon>Apicomplexa</taxon>
        <taxon>Conoidasida</taxon>
        <taxon>Coccidia</taxon>
        <taxon>Eucoccidiorida</taxon>
        <taxon>Eimeriorina</taxon>
        <taxon>Eimeriidae</taxon>
        <taxon>Eimeria</taxon>
    </lineage>
</organism>
<protein>
    <submittedName>
        <fullName evidence="1">Oocyst wall protein COWP, putative</fullName>
    </submittedName>
</protein>
<name>U6M8I9_EIMMA</name>
<accession>U6M8I9</accession>
<gene>
    <name evidence="1" type="ORF">EMWEY_00029600</name>
</gene>
<dbReference type="EMBL" id="HG721759">
    <property type="protein sequence ID" value="CDJ60341.1"/>
    <property type="molecule type" value="Genomic_DNA"/>
</dbReference>
<dbReference type="VEuPathDB" id="ToxoDB:EMWEY_00029600"/>
<dbReference type="OrthoDB" id="345105at2759"/>
<dbReference type="AlphaFoldDB" id="U6M8I9"/>
<keyword evidence="2" id="KW-1185">Reference proteome</keyword>
<sequence>MRYYIIAATLFCSATGSHSLTAGGADANAEGSAKAVIRHLKEMPPPVKCGCQDGYTLTDGSCIRTFESAPQEICQIGNIMDGLCVMPAQAVIQCPEHYITVCNKKDRLESPCCAKPVTAERISICPNGTEFQDGYCTRFIAHQPIVECPVGFGLTETGTQCVQEEIGEPVPICVPPDVLSPDGDSCITTVEKGFEYVCPDDYACISYSIKKKKKYSPMCSACAKTTETLPRCGCPPGLQEVEGFCYDPDIYALCQTRPMVPRKQAPSKNQVAYPSKDVPEPEPEIDCSPVAPVACQCQLPFSLECSGKLCRCLHREVLPTMPICRGELDEGGNCLIGAKKQPGYTCQEGFTCDVINKKGQCRCARILVADPISRCLVGEPHDNRCIEVIKEDKVVECPPGYNDDCCDNQCQCTKTLMAVRQIKCEDGAVNIQGQCAYVSKPSPGCYEGMLRGDRCIQEVIVPPVCG</sequence>